<sequence length="233" mass="24810">MLWNIDFTLVDVARVTRAAYAEAFEGVTGEPLVYLAPMAGRTDSELFFEFLARNDVPAGTEEETLPEFVEALGDAFARRRDQLADQGRCLPGAREALAAVAELEDTVQTAVTGTAMANAVAKLAAFGLDSYLDVSIGGFGSENYPKASLIQFTRMRAAEAHQASFPERETVYVTDSVRDVEAAVIGRARPVAVASGSSTGRQLREAGAHHVLDDLGDTASLLRAVRDTGNGPG</sequence>
<keyword evidence="1" id="KW-0378">Hydrolase</keyword>
<dbReference type="EMBL" id="VFQC01000001">
    <property type="protein sequence ID" value="TQN32748.1"/>
    <property type="molecule type" value="Genomic_DNA"/>
</dbReference>
<evidence type="ECO:0000313" key="1">
    <source>
        <dbReference type="EMBL" id="TQN32748.1"/>
    </source>
</evidence>
<dbReference type="InterPro" id="IPR050155">
    <property type="entry name" value="HAD-like_hydrolase_sf"/>
</dbReference>
<proteinExistence type="predicted"/>
<dbReference type="InterPro" id="IPR023214">
    <property type="entry name" value="HAD_sf"/>
</dbReference>
<dbReference type="PANTHER" id="PTHR43434">
    <property type="entry name" value="PHOSPHOGLYCOLATE PHOSPHATASE"/>
    <property type="match status" value="1"/>
</dbReference>
<name>A0A543NLM7_9ACTN</name>
<protein>
    <submittedName>
        <fullName evidence="1">Phosphoglycolate phosphatase-like HAD superfamily hydrolase</fullName>
    </submittedName>
</protein>
<dbReference type="SUPFAM" id="SSF56784">
    <property type="entry name" value="HAD-like"/>
    <property type="match status" value="1"/>
</dbReference>
<dbReference type="Proteomes" id="UP000317422">
    <property type="component" value="Unassembled WGS sequence"/>
</dbReference>
<dbReference type="InterPro" id="IPR023198">
    <property type="entry name" value="PGP-like_dom2"/>
</dbReference>
<reference evidence="1 2" key="1">
    <citation type="submission" date="2019-06" db="EMBL/GenBank/DDBJ databases">
        <title>Sequencing the genomes of 1000 actinobacteria strains.</title>
        <authorList>
            <person name="Klenk H.-P."/>
        </authorList>
    </citation>
    <scope>NUCLEOTIDE SEQUENCE [LARGE SCALE GENOMIC DNA]</scope>
    <source>
        <strain evidence="1 2">DSM 45015</strain>
    </source>
</reference>
<keyword evidence="2" id="KW-1185">Reference proteome</keyword>
<dbReference type="Gene3D" id="1.10.150.240">
    <property type="entry name" value="Putative phosphatase, domain 2"/>
    <property type="match status" value="1"/>
</dbReference>
<dbReference type="GO" id="GO:0006281">
    <property type="term" value="P:DNA repair"/>
    <property type="evidence" value="ECO:0007669"/>
    <property type="project" value="TreeGrafter"/>
</dbReference>
<dbReference type="AlphaFoldDB" id="A0A543NLM7"/>
<dbReference type="Gene3D" id="3.40.50.1000">
    <property type="entry name" value="HAD superfamily/HAD-like"/>
    <property type="match status" value="1"/>
</dbReference>
<evidence type="ECO:0000313" key="2">
    <source>
        <dbReference type="Proteomes" id="UP000317422"/>
    </source>
</evidence>
<organism evidence="1 2">
    <name type="scientific">Haloactinospora alba</name>
    <dbReference type="NCBI Taxonomy" id="405555"/>
    <lineage>
        <taxon>Bacteria</taxon>
        <taxon>Bacillati</taxon>
        <taxon>Actinomycetota</taxon>
        <taxon>Actinomycetes</taxon>
        <taxon>Streptosporangiales</taxon>
        <taxon>Nocardiopsidaceae</taxon>
        <taxon>Haloactinospora</taxon>
    </lineage>
</organism>
<dbReference type="PANTHER" id="PTHR43434:SF1">
    <property type="entry name" value="PHOSPHOGLYCOLATE PHOSPHATASE"/>
    <property type="match status" value="1"/>
</dbReference>
<dbReference type="InterPro" id="IPR036412">
    <property type="entry name" value="HAD-like_sf"/>
</dbReference>
<gene>
    <name evidence="1" type="ORF">FHX37_2730</name>
</gene>
<dbReference type="GO" id="GO:0008967">
    <property type="term" value="F:phosphoglycolate phosphatase activity"/>
    <property type="evidence" value="ECO:0007669"/>
    <property type="project" value="TreeGrafter"/>
</dbReference>
<comment type="caution">
    <text evidence="1">The sequence shown here is derived from an EMBL/GenBank/DDBJ whole genome shotgun (WGS) entry which is preliminary data.</text>
</comment>
<accession>A0A543NLM7</accession>
<dbReference type="Pfam" id="PF12710">
    <property type="entry name" value="HAD"/>
    <property type="match status" value="1"/>
</dbReference>